<accession>A0A1A9F2G7</accession>
<name>A0A1A9F2G7_9GAMM</name>
<keyword evidence="3" id="KW-0963">Cytoplasm</keyword>
<dbReference type="GO" id="GO:0005737">
    <property type="term" value="C:cytoplasm"/>
    <property type="evidence" value="ECO:0007669"/>
    <property type="project" value="UniProtKB-SubCell"/>
</dbReference>
<dbReference type="InterPro" id="IPR002639">
    <property type="entry name" value="UreF"/>
</dbReference>
<dbReference type="RefSeq" id="WP_067385040.1">
    <property type="nucleotide sequence ID" value="NZ_CP015839.1"/>
</dbReference>
<dbReference type="KEGG" id="mars:A8C75_16770"/>
<evidence type="ECO:0000313" key="5">
    <source>
        <dbReference type="Proteomes" id="UP000078070"/>
    </source>
</evidence>
<dbReference type="PANTHER" id="PTHR33620">
    <property type="entry name" value="UREASE ACCESSORY PROTEIN F"/>
    <property type="match status" value="1"/>
</dbReference>
<comment type="function">
    <text evidence="3">Required for maturation of urease via the functional incorporation of the urease nickel metallocenter.</text>
</comment>
<gene>
    <name evidence="3" type="primary">ureF</name>
    <name evidence="4" type="ORF">A8C75_16770</name>
</gene>
<comment type="subcellular location">
    <subcellularLocation>
        <location evidence="3">Cytoplasm</location>
    </subcellularLocation>
</comment>
<dbReference type="EMBL" id="CP015839">
    <property type="protein sequence ID" value="ANG63959.1"/>
    <property type="molecule type" value="Genomic_DNA"/>
</dbReference>
<dbReference type="Proteomes" id="UP000078070">
    <property type="component" value="Chromosome"/>
</dbReference>
<reference evidence="4 5" key="2">
    <citation type="journal article" date="2018" name="Int. J. Syst. Evol. Microbiol.">
        <title>Marinobacterium aestuarii sp. nov., a benzene-degrading marine bacterium isolated from estuary sediment.</title>
        <authorList>
            <person name="Bae S.S."/>
            <person name="Jung J."/>
            <person name="Chung D."/>
            <person name="Baek K."/>
        </authorList>
    </citation>
    <scope>NUCLEOTIDE SEQUENCE [LARGE SCALE GENOMIC DNA]</scope>
    <source>
        <strain evidence="4 5">ST58-10</strain>
    </source>
</reference>
<dbReference type="PANTHER" id="PTHR33620:SF1">
    <property type="entry name" value="UREASE ACCESSORY PROTEIN F"/>
    <property type="match status" value="1"/>
</dbReference>
<dbReference type="PIRSF" id="PIRSF009467">
    <property type="entry name" value="Ureas_acces_UreF"/>
    <property type="match status" value="1"/>
</dbReference>
<reference evidence="5" key="1">
    <citation type="submission" date="2016-05" db="EMBL/GenBank/DDBJ databases">
        <authorList>
            <person name="Baek K."/>
            <person name="Yang S.-J."/>
        </authorList>
    </citation>
    <scope>NUCLEOTIDE SEQUENCE [LARGE SCALE GENOMIC DNA]</scope>
    <source>
        <strain evidence="5">ST58-10</strain>
    </source>
</reference>
<dbReference type="STRING" id="1821621.A8C75_16770"/>
<dbReference type="OrthoDB" id="9798772at2"/>
<keyword evidence="5" id="KW-1185">Reference proteome</keyword>
<comment type="subunit">
    <text evidence="3">UreD, UreF and UreG form a complex that acts as a GTP-hydrolysis-dependent molecular chaperone, activating the urease apoprotein by helping to assemble the nickel containing metallocenter of UreC. The UreE protein probably delivers the nickel.</text>
</comment>
<dbReference type="Pfam" id="PF01730">
    <property type="entry name" value="UreF"/>
    <property type="match status" value="1"/>
</dbReference>
<dbReference type="AlphaFoldDB" id="A0A1A9F2G7"/>
<dbReference type="GO" id="GO:0016151">
    <property type="term" value="F:nickel cation binding"/>
    <property type="evidence" value="ECO:0007669"/>
    <property type="project" value="UniProtKB-UniRule"/>
</dbReference>
<sequence length="221" mass="24630">MLPDLRLYQLTSPSLPVGGFTYSQGLEWAIERGWVTSIESLGDWLESVLNHSLVTLELPLLSRLHTAFGQQNWMQVDDYCQWLLCCRETRELRQEERQRGAALATLLPSLGIEILPELAESVRSTQLAGFALAAVRWDIAPRDALLGFCWSWLEAGVMAGVKLVPLGQTAGQQLLLRLSERVPAALEQALCIDDDHIGSSTLALAIASSRHETQYTRLFRS</sequence>
<evidence type="ECO:0000256" key="3">
    <source>
        <dbReference type="HAMAP-Rule" id="MF_01385"/>
    </source>
</evidence>
<evidence type="ECO:0000313" key="4">
    <source>
        <dbReference type="EMBL" id="ANG63959.1"/>
    </source>
</evidence>
<proteinExistence type="inferred from homology"/>
<evidence type="ECO:0000256" key="2">
    <source>
        <dbReference type="ARBA" id="ARBA00023186"/>
    </source>
</evidence>
<organism evidence="4 5">
    <name type="scientific">Marinobacterium aestuarii</name>
    <dbReference type="NCBI Taxonomy" id="1821621"/>
    <lineage>
        <taxon>Bacteria</taxon>
        <taxon>Pseudomonadati</taxon>
        <taxon>Pseudomonadota</taxon>
        <taxon>Gammaproteobacteria</taxon>
        <taxon>Oceanospirillales</taxon>
        <taxon>Oceanospirillaceae</taxon>
        <taxon>Marinobacterium</taxon>
    </lineage>
</organism>
<protein>
    <recommendedName>
        <fullName evidence="3">Urease accessory protein UreF</fullName>
    </recommendedName>
</protein>
<dbReference type="Gene3D" id="1.10.4190.10">
    <property type="entry name" value="Urease accessory protein UreF"/>
    <property type="match status" value="1"/>
</dbReference>
<keyword evidence="2 3" id="KW-0143">Chaperone</keyword>
<dbReference type="HAMAP" id="MF_01385">
    <property type="entry name" value="UreF"/>
    <property type="match status" value="1"/>
</dbReference>
<keyword evidence="1 3" id="KW-0996">Nickel insertion</keyword>
<comment type="similarity">
    <text evidence="3">Belongs to the UreF family.</text>
</comment>
<evidence type="ECO:0000256" key="1">
    <source>
        <dbReference type="ARBA" id="ARBA00022988"/>
    </source>
</evidence>
<dbReference type="InterPro" id="IPR038277">
    <property type="entry name" value="UreF_sf"/>
</dbReference>